<dbReference type="WBParaSite" id="nRc.2.0.1.t27693-RA">
    <property type="protein sequence ID" value="nRc.2.0.1.t27693-RA"/>
    <property type="gene ID" value="nRc.2.0.1.g27693"/>
</dbReference>
<sequence>MRVATCSPQQLLLPYCQQQRQEPKCWLQLPSRDQCLPRLVCRPRSPTPLERRCALSTMTSASSRCSLS</sequence>
<keyword evidence="1" id="KW-1185">Reference proteome</keyword>
<reference evidence="2" key="1">
    <citation type="submission" date="2022-11" db="UniProtKB">
        <authorList>
            <consortium name="WormBaseParasite"/>
        </authorList>
    </citation>
    <scope>IDENTIFICATION</scope>
</reference>
<accession>A0A915JNL7</accession>
<dbReference type="AlphaFoldDB" id="A0A915JNL7"/>
<dbReference type="Proteomes" id="UP000887565">
    <property type="component" value="Unplaced"/>
</dbReference>
<evidence type="ECO:0000313" key="2">
    <source>
        <dbReference type="WBParaSite" id="nRc.2.0.1.t27693-RA"/>
    </source>
</evidence>
<protein>
    <submittedName>
        <fullName evidence="2">Uncharacterized protein</fullName>
    </submittedName>
</protein>
<organism evidence="1 2">
    <name type="scientific">Romanomermis culicivorax</name>
    <name type="common">Nematode worm</name>
    <dbReference type="NCBI Taxonomy" id="13658"/>
    <lineage>
        <taxon>Eukaryota</taxon>
        <taxon>Metazoa</taxon>
        <taxon>Ecdysozoa</taxon>
        <taxon>Nematoda</taxon>
        <taxon>Enoplea</taxon>
        <taxon>Dorylaimia</taxon>
        <taxon>Mermithida</taxon>
        <taxon>Mermithoidea</taxon>
        <taxon>Mermithidae</taxon>
        <taxon>Romanomermis</taxon>
    </lineage>
</organism>
<name>A0A915JNL7_ROMCU</name>
<evidence type="ECO:0000313" key="1">
    <source>
        <dbReference type="Proteomes" id="UP000887565"/>
    </source>
</evidence>
<proteinExistence type="predicted"/>